<dbReference type="InterPro" id="IPR036291">
    <property type="entry name" value="NAD(P)-bd_dom_sf"/>
</dbReference>
<comment type="caution">
    <text evidence="3">The sequence shown here is derived from an EMBL/GenBank/DDBJ whole genome shotgun (WGS) entry which is preliminary data.</text>
</comment>
<evidence type="ECO:0000256" key="1">
    <source>
        <dbReference type="ARBA" id="ARBA00006484"/>
    </source>
</evidence>
<dbReference type="PRINTS" id="PR00081">
    <property type="entry name" value="GDHRDH"/>
</dbReference>
<dbReference type="PROSITE" id="PS00061">
    <property type="entry name" value="ADH_SHORT"/>
    <property type="match status" value="1"/>
</dbReference>
<evidence type="ECO:0000256" key="2">
    <source>
        <dbReference type="ARBA" id="ARBA00023002"/>
    </source>
</evidence>
<dbReference type="RefSeq" id="WP_244354880.1">
    <property type="nucleotide sequence ID" value="NZ_JAJNNZ010000002.1"/>
</dbReference>
<dbReference type="PANTHER" id="PTHR43976:SF16">
    <property type="entry name" value="SHORT-CHAIN DEHYDROGENASE_REDUCTASE FAMILY PROTEIN"/>
    <property type="match status" value="1"/>
</dbReference>
<dbReference type="Gene3D" id="3.40.50.720">
    <property type="entry name" value="NAD(P)-binding Rossmann-like Domain"/>
    <property type="match status" value="1"/>
</dbReference>
<dbReference type="AlphaFoldDB" id="A0A9X1WBM6"/>
<dbReference type="CDD" id="cd05374">
    <property type="entry name" value="17beta-HSD-like_SDR_c"/>
    <property type="match status" value="1"/>
</dbReference>
<dbReference type="PANTHER" id="PTHR43976">
    <property type="entry name" value="SHORT CHAIN DEHYDROGENASE"/>
    <property type="match status" value="1"/>
</dbReference>
<dbReference type="NCBIfam" id="NF004649">
    <property type="entry name" value="PRK05993.1"/>
    <property type="match status" value="1"/>
</dbReference>
<accession>A0A9X1WBM6</accession>
<dbReference type="InterPro" id="IPR051911">
    <property type="entry name" value="SDR_oxidoreductase"/>
</dbReference>
<dbReference type="EMBL" id="JAJNNZ010000002">
    <property type="protein sequence ID" value="MCJ2375645.1"/>
    <property type="molecule type" value="Genomic_DNA"/>
</dbReference>
<organism evidence="3 4">
    <name type="scientific">Vibrio gelatinilyticus</name>
    <dbReference type="NCBI Taxonomy" id="2893468"/>
    <lineage>
        <taxon>Bacteria</taxon>
        <taxon>Pseudomonadati</taxon>
        <taxon>Pseudomonadota</taxon>
        <taxon>Gammaproteobacteria</taxon>
        <taxon>Vibrionales</taxon>
        <taxon>Vibrionaceae</taxon>
        <taxon>Vibrio</taxon>
    </lineage>
</organism>
<protein>
    <submittedName>
        <fullName evidence="3">SDR family oxidoreductase</fullName>
    </submittedName>
</protein>
<proteinExistence type="inferred from homology"/>
<gene>
    <name evidence="3" type="ORF">LNL84_02240</name>
</gene>
<name>A0A9X1WBM6_9VIBR</name>
<evidence type="ECO:0000313" key="4">
    <source>
        <dbReference type="Proteomes" id="UP001139488"/>
    </source>
</evidence>
<reference evidence="3" key="1">
    <citation type="submission" date="2021-11" db="EMBL/GenBank/DDBJ databases">
        <title>Vibrio ZSDE26 sp. nov. and Vibrio ZSDZ34 sp. nov., isolated from coastal seawater in Qingdao.</title>
        <authorList>
            <person name="Zhang P."/>
        </authorList>
    </citation>
    <scope>NUCLEOTIDE SEQUENCE</scope>
    <source>
        <strain evidence="3">ZSDZ34</strain>
    </source>
</reference>
<dbReference type="SUPFAM" id="SSF51735">
    <property type="entry name" value="NAD(P)-binding Rossmann-fold domains"/>
    <property type="match status" value="1"/>
</dbReference>
<keyword evidence="4" id="KW-1185">Reference proteome</keyword>
<dbReference type="GO" id="GO:0016491">
    <property type="term" value="F:oxidoreductase activity"/>
    <property type="evidence" value="ECO:0007669"/>
    <property type="project" value="UniProtKB-KW"/>
</dbReference>
<dbReference type="InterPro" id="IPR020904">
    <property type="entry name" value="Sc_DH/Rdtase_CS"/>
</dbReference>
<keyword evidence="2" id="KW-0560">Oxidoreductase</keyword>
<sequence>MTKAVLITGCSTGIGYAAAKALHEQGYFVIASCRKKSDVERLRQEGLTCIQLDLSDTKSIKKGAKLALALCHGRLYGLFNNGAYGQPGAVEDLPTEALRAQFETNLFGWHELVRQILPVMRHHNEGRIIQNSSVLGFAAMRYRGAYNASKFALEGLTDTLRLELHQTGIHVSLIEPGPIDTQFRANAKEAFLKWIDIPSSVHHKEYDKQLSRLAASDSNNQFVLPASACITPLLHALESPRPKLRYRVTTPTKVFWVLKRLLPSKLLDSILRKAA</sequence>
<evidence type="ECO:0000313" key="3">
    <source>
        <dbReference type="EMBL" id="MCJ2375645.1"/>
    </source>
</evidence>
<dbReference type="Proteomes" id="UP001139488">
    <property type="component" value="Unassembled WGS sequence"/>
</dbReference>
<dbReference type="Pfam" id="PF00106">
    <property type="entry name" value="adh_short"/>
    <property type="match status" value="1"/>
</dbReference>
<comment type="similarity">
    <text evidence="1">Belongs to the short-chain dehydrogenases/reductases (SDR) family.</text>
</comment>
<dbReference type="InterPro" id="IPR002347">
    <property type="entry name" value="SDR_fam"/>
</dbReference>